<protein>
    <submittedName>
        <fullName evidence="7">Porin-like protein L</fullName>
    </submittedName>
</protein>
<keyword evidence="3 5" id="KW-0732">Signal</keyword>
<dbReference type="EMBL" id="CAKLCM010000003">
    <property type="protein sequence ID" value="CAH0528996.1"/>
    <property type="molecule type" value="Genomic_DNA"/>
</dbReference>
<name>A0ABM8ZL37_9VIBR</name>
<dbReference type="CDD" id="cd00342">
    <property type="entry name" value="gram_neg_porins"/>
    <property type="match status" value="1"/>
</dbReference>
<dbReference type="InterPro" id="IPR033900">
    <property type="entry name" value="Gram_neg_porin_domain"/>
</dbReference>
<organism evidence="7 8">
    <name type="scientific">Vibrio hippocampi</name>
    <dbReference type="NCBI Taxonomy" id="654686"/>
    <lineage>
        <taxon>Bacteria</taxon>
        <taxon>Pseudomonadati</taxon>
        <taxon>Pseudomonadota</taxon>
        <taxon>Gammaproteobacteria</taxon>
        <taxon>Vibrionales</taxon>
        <taxon>Vibrionaceae</taxon>
        <taxon>Vibrio</taxon>
    </lineage>
</organism>
<keyword evidence="8" id="KW-1185">Reference proteome</keyword>
<comment type="subcellular location">
    <subcellularLocation>
        <location evidence="1">Cell outer membrane</location>
        <topology evidence="1">Multi-pass membrane protein</topology>
    </subcellularLocation>
</comment>
<feature type="signal peptide" evidence="5">
    <location>
        <begin position="1"/>
        <end position="21"/>
    </location>
</feature>
<dbReference type="Pfam" id="PF13609">
    <property type="entry name" value="Porin_4"/>
    <property type="match status" value="1"/>
</dbReference>
<evidence type="ECO:0000313" key="7">
    <source>
        <dbReference type="EMBL" id="CAH0528996.1"/>
    </source>
</evidence>
<dbReference type="Proteomes" id="UP000838160">
    <property type="component" value="Unassembled WGS sequence"/>
</dbReference>
<dbReference type="InterPro" id="IPR050298">
    <property type="entry name" value="Gram-neg_bact_OMP"/>
</dbReference>
<dbReference type="SUPFAM" id="SSF56935">
    <property type="entry name" value="Porins"/>
    <property type="match status" value="1"/>
</dbReference>
<dbReference type="PANTHER" id="PTHR34501:SF2">
    <property type="entry name" value="OUTER MEMBRANE PORIN F-RELATED"/>
    <property type="match status" value="1"/>
</dbReference>
<feature type="domain" description="Porin" evidence="6">
    <location>
        <begin position="9"/>
        <end position="322"/>
    </location>
</feature>
<comment type="similarity">
    <text evidence="2">Belongs to the Gram-negative porin family.</text>
</comment>
<accession>A0ABM8ZL37</accession>
<dbReference type="RefSeq" id="WP_237485853.1">
    <property type="nucleotide sequence ID" value="NZ_CAKLCM010000003.1"/>
</dbReference>
<dbReference type="Gene3D" id="2.40.160.10">
    <property type="entry name" value="Porin"/>
    <property type="match status" value="1"/>
</dbReference>
<dbReference type="PRINTS" id="PR00183">
    <property type="entry name" value="ECOLIPORIN"/>
</dbReference>
<sequence length="345" mass="36839">MNKKFIALAVAAAAFGTSVQAVELYNNDGSTLSLGGHVSVGVGGSEESDTEVQATSPRINIEATQDLGNGFTADAKAEWALNYLDGGEETFSTRLGYIGLTHAEFGRAVAGTQWAPYYNAAGVADMPIAFANDFIYDNHGALGTGRADKMLSYSNAVSFGNNGDLNVAVGWQGSKTDTLGDTDNVKVDDRYQVALGYAVAGFGINYAYVGGDITVSGNTETAQSNVFSASYGSYGNGLYIAGVYAMNDYMNNGKNGNEDLLEETRAYEALVAYSLANSLNLSVNYEKVEDSKDDLTVTETTAIQAEYDLSPKLRTYAGYQFDLRGEGTYKGNRDNAWLAGVRYFL</sequence>
<reference evidence="7" key="1">
    <citation type="submission" date="2021-12" db="EMBL/GenBank/DDBJ databases">
        <authorList>
            <person name="Rodrigo-Torres L."/>
            <person name="Arahal R. D."/>
            <person name="Lucena T."/>
        </authorList>
    </citation>
    <scope>NUCLEOTIDE SEQUENCE</scope>
    <source>
        <strain evidence="7">CECT 8226</strain>
    </source>
</reference>
<dbReference type="PANTHER" id="PTHR34501">
    <property type="entry name" value="PROTEIN YDDL-RELATED"/>
    <property type="match status" value="1"/>
</dbReference>
<evidence type="ECO:0000256" key="5">
    <source>
        <dbReference type="SAM" id="SignalP"/>
    </source>
</evidence>
<evidence type="ECO:0000256" key="2">
    <source>
        <dbReference type="ARBA" id="ARBA00007539"/>
    </source>
</evidence>
<feature type="chain" id="PRO_5046020410" evidence="5">
    <location>
        <begin position="22"/>
        <end position="345"/>
    </location>
</feature>
<comment type="caution">
    <text evidence="7">The sequence shown here is derived from an EMBL/GenBank/DDBJ whole genome shotgun (WGS) entry which is preliminary data.</text>
</comment>
<gene>
    <name evidence="7" type="primary">ompL_3</name>
    <name evidence="7" type="ORF">VHP8226_02998</name>
</gene>
<dbReference type="InterPro" id="IPR023614">
    <property type="entry name" value="Porin_dom_sf"/>
</dbReference>
<evidence type="ECO:0000313" key="8">
    <source>
        <dbReference type="Proteomes" id="UP000838160"/>
    </source>
</evidence>
<proteinExistence type="inferred from homology"/>
<keyword evidence="4" id="KW-0472">Membrane</keyword>
<dbReference type="InterPro" id="IPR001897">
    <property type="entry name" value="Porin_gammaproteobac"/>
</dbReference>
<evidence type="ECO:0000256" key="4">
    <source>
        <dbReference type="ARBA" id="ARBA00023136"/>
    </source>
</evidence>
<evidence type="ECO:0000256" key="1">
    <source>
        <dbReference type="ARBA" id="ARBA00004571"/>
    </source>
</evidence>
<evidence type="ECO:0000256" key="3">
    <source>
        <dbReference type="ARBA" id="ARBA00022729"/>
    </source>
</evidence>
<evidence type="ECO:0000259" key="6">
    <source>
        <dbReference type="Pfam" id="PF13609"/>
    </source>
</evidence>